<dbReference type="RefSeq" id="XP_070891471.1">
    <property type="nucleotide sequence ID" value="XM_071035722.1"/>
</dbReference>
<dbReference type="PROSITE" id="PS51257">
    <property type="entry name" value="PROKAR_LIPOPROTEIN"/>
    <property type="match status" value="1"/>
</dbReference>
<gene>
    <name evidence="1" type="ORF">BJX67DRAFT_9984</name>
</gene>
<name>A0ABR4M7B9_9EURO</name>
<evidence type="ECO:0000313" key="1">
    <source>
        <dbReference type="EMBL" id="KAL2872493.1"/>
    </source>
</evidence>
<organism evidence="1 2">
    <name type="scientific">Aspergillus lucknowensis</name>
    <dbReference type="NCBI Taxonomy" id="176173"/>
    <lineage>
        <taxon>Eukaryota</taxon>
        <taxon>Fungi</taxon>
        <taxon>Dikarya</taxon>
        <taxon>Ascomycota</taxon>
        <taxon>Pezizomycotina</taxon>
        <taxon>Eurotiomycetes</taxon>
        <taxon>Eurotiomycetidae</taxon>
        <taxon>Eurotiales</taxon>
        <taxon>Aspergillaceae</taxon>
        <taxon>Aspergillus</taxon>
        <taxon>Aspergillus subgen. Nidulantes</taxon>
    </lineage>
</organism>
<evidence type="ECO:0000313" key="2">
    <source>
        <dbReference type="Proteomes" id="UP001610432"/>
    </source>
</evidence>
<sequence length="86" mass="9307">MCCWHRLDVGNAWQRPERAALSTLFGASTCIGQGCCSLPSIGRSAVHHTDSCVVTLVTVISCQMLKTCHCLSEKLPNPSPRSITAY</sequence>
<accession>A0ABR4M7B9</accession>
<dbReference type="Proteomes" id="UP001610432">
    <property type="component" value="Unassembled WGS sequence"/>
</dbReference>
<proteinExistence type="predicted"/>
<dbReference type="EMBL" id="JBFXLQ010000001">
    <property type="protein sequence ID" value="KAL2872493.1"/>
    <property type="molecule type" value="Genomic_DNA"/>
</dbReference>
<comment type="caution">
    <text evidence="1">The sequence shown here is derived from an EMBL/GenBank/DDBJ whole genome shotgun (WGS) entry which is preliminary data.</text>
</comment>
<keyword evidence="2" id="KW-1185">Reference proteome</keyword>
<protein>
    <submittedName>
        <fullName evidence="1">Uncharacterized protein</fullName>
    </submittedName>
</protein>
<dbReference type="GeneID" id="98150794"/>
<reference evidence="1 2" key="1">
    <citation type="submission" date="2024-07" db="EMBL/GenBank/DDBJ databases">
        <title>Section-level genome sequencing and comparative genomics of Aspergillus sections Usti and Cavernicolus.</title>
        <authorList>
            <consortium name="Lawrence Berkeley National Laboratory"/>
            <person name="Nybo J.L."/>
            <person name="Vesth T.C."/>
            <person name="Theobald S."/>
            <person name="Frisvad J.C."/>
            <person name="Larsen T.O."/>
            <person name="Kjaerboelling I."/>
            <person name="Rothschild-Mancinelli K."/>
            <person name="Lyhne E.K."/>
            <person name="Kogle M.E."/>
            <person name="Barry K."/>
            <person name="Clum A."/>
            <person name="Na H."/>
            <person name="Ledsgaard L."/>
            <person name="Lin J."/>
            <person name="Lipzen A."/>
            <person name="Kuo A."/>
            <person name="Riley R."/>
            <person name="Mondo S."/>
            <person name="Labutti K."/>
            <person name="Haridas S."/>
            <person name="Pangalinan J."/>
            <person name="Salamov A.A."/>
            <person name="Simmons B.A."/>
            <person name="Magnuson J.K."/>
            <person name="Chen J."/>
            <person name="Drula E."/>
            <person name="Henrissat B."/>
            <person name="Wiebenga A."/>
            <person name="Lubbers R.J."/>
            <person name="Gomes A.C."/>
            <person name="Macurrencykelacurrency M.R."/>
            <person name="Stajich J."/>
            <person name="Grigoriev I.V."/>
            <person name="Mortensen U.H."/>
            <person name="De Vries R.P."/>
            <person name="Baker S.E."/>
            <person name="Andersen M.R."/>
        </authorList>
    </citation>
    <scope>NUCLEOTIDE SEQUENCE [LARGE SCALE GENOMIC DNA]</scope>
    <source>
        <strain evidence="1 2">CBS 449.75</strain>
    </source>
</reference>